<feature type="region of interest" description="Disordered" evidence="1">
    <location>
        <begin position="152"/>
        <end position="181"/>
    </location>
</feature>
<feature type="signal peptide" evidence="2">
    <location>
        <begin position="1"/>
        <end position="19"/>
    </location>
</feature>
<evidence type="ECO:0000313" key="3">
    <source>
        <dbReference type="EMBL" id="CAG5103354.1"/>
    </source>
</evidence>
<dbReference type="EMBL" id="OU015566">
    <property type="protein sequence ID" value="CAG5103354.1"/>
    <property type="molecule type" value="Genomic_DNA"/>
</dbReference>
<keyword evidence="2" id="KW-0732">Signal</keyword>
<protein>
    <submittedName>
        <fullName evidence="3">Oidioi.mRNA.OKI2018_I69.chr1.g734.t1.cds</fullName>
    </submittedName>
</protein>
<gene>
    <name evidence="3" type="ORF">OKIOD_LOCUS9499</name>
</gene>
<name>A0ABN7SSY1_OIKDI</name>
<feature type="compositionally biased region" description="Basic and acidic residues" evidence="1">
    <location>
        <begin position="167"/>
        <end position="181"/>
    </location>
</feature>
<organism evidence="3 4">
    <name type="scientific">Oikopleura dioica</name>
    <name type="common">Tunicate</name>
    <dbReference type="NCBI Taxonomy" id="34765"/>
    <lineage>
        <taxon>Eukaryota</taxon>
        <taxon>Metazoa</taxon>
        <taxon>Chordata</taxon>
        <taxon>Tunicata</taxon>
        <taxon>Appendicularia</taxon>
        <taxon>Copelata</taxon>
        <taxon>Oikopleuridae</taxon>
        <taxon>Oikopleura</taxon>
    </lineage>
</organism>
<evidence type="ECO:0000256" key="1">
    <source>
        <dbReference type="SAM" id="MobiDB-lite"/>
    </source>
</evidence>
<dbReference type="Proteomes" id="UP001158576">
    <property type="component" value="Chromosome 1"/>
</dbReference>
<sequence length="238" mass="27496">MKLSASLFALASADICGQCEDHVAAVNEWHNQDNIVCSRYTHPRDYAQFNSRAACKECKIKCVPTEDACPGTDDLEAGFWNKTAMKIREQYIERAAQMQAEKEKEKAEARLARNLTKEMAKYEKIKNKVEEKQAKEDNKAWKKADWEAWRQNKRDEANARRAAAKQAKKEAKAAAKAAKEEAKRKRLEKRALADENKVLFAFYADLEEHYDPLCPDMFLIKDNKKLARQYSDWLMLQA</sequence>
<proteinExistence type="predicted"/>
<evidence type="ECO:0000256" key="2">
    <source>
        <dbReference type="SAM" id="SignalP"/>
    </source>
</evidence>
<accession>A0ABN7SSY1</accession>
<feature type="chain" id="PRO_5045509126" evidence="2">
    <location>
        <begin position="20"/>
        <end position="238"/>
    </location>
</feature>
<reference evidence="3 4" key="1">
    <citation type="submission" date="2021-04" db="EMBL/GenBank/DDBJ databases">
        <authorList>
            <person name="Bliznina A."/>
        </authorList>
    </citation>
    <scope>NUCLEOTIDE SEQUENCE [LARGE SCALE GENOMIC DNA]</scope>
</reference>
<keyword evidence="4" id="KW-1185">Reference proteome</keyword>
<evidence type="ECO:0000313" key="4">
    <source>
        <dbReference type="Proteomes" id="UP001158576"/>
    </source>
</evidence>